<keyword evidence="3" id="KW-1185">Reference proteome</keyword>
<protein>
    <submittedName>
        <fullName evidence="2">CRISPR-associated protein Cas4</fullName>
    </submittedName>
</protein>
<evidence type="ECO:0000313" key="3">
    <source>
        <dbReference type="Proteomes" id="UP000030428"/>
    </source>
</evidence>
<sequence length="180" mass="20819">MIQNWTHQTAFYERVERLNLYGLHFQHVALCQRRAWMYLHNINFAQWHERVATGSAKHLTSYGRDHSTEGLFGLAPDRIDWKQRIVFENKGTAGAVEASHNQTAFYAVILSIVTGQEWQAVTHILSSRKRRPVLLDEKRLQSLWEGSEQLESLAKQSKVPNADKIRLCGTCSLMRFCGYD</sequence>
<dbReference type="Proteomes" id="UP000030428">
    <property type="component" value="Unassembled WGS sequence"/>
</dbReference>
<feature type="domain" description="DUF83" evidence="1">
    <location>
        <begin position="22"/>
        <end position="177"/>
    </location>
</feature>
<reference evidence="2 3" key="1">
    <citation type="journal article" date="2016" name="Front. Microbiol.">
        <title>Single-Cell (Meta-)Genomics of a Dimorphic Candidatus Thiomargarita nelsonii Reveals Genomic Plasticity.</title>
        <authorList>
            <person name="Flood B.E."/>
            <person name="Fliss P."/>
            <person name="Jones D.S."/>
            <person name="Dick G.J."/>
            <person name="Jain S."/>
            <person name="Kaster A.K."/>
            <person name="Winkel M."/>
            <person name="Mussmann M."/>
            <person name="Bailey J."/>
        </authorList>
    </citation>
    <scope>NUCLEOTIDE SEQUENCE [LARGE SCALE GENOMIC DNA]</scope>
    <source>
        <strain evidence="2">Hydrate Ridge</strain>
    </source>
</reference>
<name>A0A0A6P442_9GAMM</name>
<dbReference type="PANTHER" id="PTHR37168:SF2">
    <property type="entry name" value="CRISPR-ASSOCIATED EXONUCLEASE CAS4"/>
    <property type="match status" value="1"/>
</dbReference>
<dbReference type="InterPro" id="IPR022765">
    <property type="entry name" value="Dna2/Cas4_DUF83"/>
</dbReference>
<evidence type="ECO:0000259" key="1">
    <source>
        <dbReference type="Pfam" id="PF01930"/>
    </source>
</evidence>
<dbReference type="PANTHER" id="PTHR37168">
    <property type="entry name" value="CRISPR-ASSOCIATED EXONUCLEASE CAS4"/>
    <property type="match status" value="1"/>
</dbReference>
<dbReference type="AlphaFoldDB" id="A0A0A6P442"/>
<gene>
    <name evidence="2" type="ORF">PN36_24510</name>
</gene>
<comment type="caution">
    <text evidence="2">The sequence shown here is derived from an EMBL/GenBank/DDBJ whole genome shotgun (WGS) entry which is preliminary data.</text>
</comment>
<evidence type="ECO:0000313" key="2">
    <source>
        <dbReference type="EMBL" id="KHD05518.1"/>
    </source>
</evidence>
<dbReference type="EMBL" id="JSZA02000128">
    <property type="protein sequence ID" value="KHD05518.1"/>
    <property type="molecule type" value="Genomic_DNA"/>
</dbReference>
<organism evidence="2 3">
    <name type="scientific">Candidatus Thiomargarita nelsonii</name>
    <dbReference type="NCBI Taxonomy" id="1003181"/>
    <lineage>
        <taxon>Bacteria</taxon>
        <taxon>Pseudomonadati</taxon>
        <taxon>Pseudomonadota</taxon>
        <taxon>Gammaproteobacteria</taxon>
        <taxon>Thiotrichales</taxon>
        <taxon>Thiotrichaceae</taxon>
        <taxon>Thiomargarita</taxon>
    </lineage>
</organism>
<accession>A0A0A6P442</accession>
<dbReference type="Pfam" id="PF01930">
    <property type="entry name" value="Cas_Cas4"/>
    <property type="match status" value="1"/>
</dbReference>
<proteinExistence type="predicted"/>